<feature type="domain" description="GP-PDE" evidence="1">
    <location>
        <begin position="43"/>
        <end position="255"/>
    </location>
</feature>
<dbReference type="OrthoDB" id="2033680at2"/>
<accession>A0A2P8H374</accession>
<evidence type="ECO:0000259" key="1">
    <source>
        <dbReference type="Pfam" id="PF03009"/>
    </source>
</evidence>
<dbReference type="GO" id="GO:0006629">
    <property type="term" value="P:lipid metabolic process"/>
    <property type="evidence" value="ECO:0007669"/>
    <property type="project" value="InterPro"/>
</dbReference>
<evidence type="ECO:0000313" key="2">
    <source>
        <dbReference type="EMBL" id="PSL40669.1"/>
    </source>
</evidence>
<reference evidence="2 3" key="1">
    <citation type="submission" date="2018-03" db="EMBL/GenBank/DDBJ databases">
        <title>Genomic Encyclopedia of Type Strains, Phase III (KMG-III): the genomes of soil and plant-associated and newly described type strains.</title>
        <authorList>
            <person name="Whitman W."/>
        </authorList>
    </citation>
    <scope>NUCLEOTIDE SEQUENCE [LARGE SCALE GENOMIC DNA]</scope>
    <source>
        <strain evidence="2 3">CGMCC 1.12259</strain>
    </source>
</reference>
<name>A0A2P8H374_9BACL</name>
<dbReference type="Gene3D" id="3.20.20.190">
    <property type="entry name" value="Phosphatidylinositol (PI) phosphodiesterase"/>
    <property type="match status" value="1"/>
</dbReference>
<keyword evidence="3" id="KW-1185">Reference proteome</keyword>
<dbReference type="InterPro" id="IPR030395">
    <property type="entry name" value="GP_PDE_dom"/>
</dbReference>
<comment type="caution">
    <text evidence="2">The sequence shown here is derived from an EMBL/GenBank/DDBJ whole genome shotgun (WGS) entry which is preliminary data.</text>
</comment>
<dbReference type="Proteomes" id="UP000242682">
    <property type="component" value="Unassembled WGS sequence"/>
</dbReference>
<dbReference type="PANTHER" id="PTHR43805">
    <property type="entry name" value="GLYCEROPHOSPHORYL DIESTER PHOSPHODIESTERASE"/>
    <property type="match status" value="1"/>
</dbReference>
<dbReference type="Pfam" id="PF03009">
    <property type="entry name" value="GDPD"/>
    <property type="match status" value="1"/>
</dbReference>
<dbReference type="EMBL" id="PYAT01000004">
    <property type="protein sequence ID" value="PSL40669.1"/>
    <property type="molecule type" value="Genomic_DNA"/>
</dbReference>
<dbReference type="GO" id="GO:0008081">
    <property type="term" value="F:phosphoric diester hydrolase activity"/>
    <property type="evidence" value="ECO:0007669"/>
    <property type="project" value="InterPro"/>
</dbReference>
<dbReference type="SUPFAM" id="SSF51695">
    <property type="entry name" value="PLC-like phosphodiesterases"/>
    <property type="match status" value="1"/>
</dbReference>
<dbReference type="InterPro" id="IPR017946">
    <property type="entry name" value="PLC-like_Pdiesterase_TIM-brl"/>
</dbReference>
<organism evidence="2 3">
    <name type="scientific">Planomicrobium soli</name>
    <dbReference type="NCBI Taxonomy" id="1176648"/>
    <lineage>
        <taxon>Bacteria</taxon>
        <taxon>Bacillati</taxon>
        <taxon>Bacillota</taxon>
        <taxon>Bacilli</taxon>
        <taxon>Bacillales</taxon>
        <taxon>Caryophanaceae</taxon>
        <taxon>Planomicrobium</taxon>
    </lineage>
</organism>
<evidence type="ECO:0000313" key="3">
    <source>
        <dbReference type="Proteomes" id="UP000242682"/>
    </source>
</evidence>
<sequence>MRRTLSFAIDEGNKKISNRLPYNWTQHSLIAHAAGGIDGMVYTNSLEAFEASYQKGHRLFEIDLAITADGELIARHGWENTYGQHFNPEEGPLSYDHFMKSLYFEQYTPLDFNAVLELMERHQDAYLILDGKVSSVAETRELYRKVEAALEKTKKGLMDRLIPQLFYEGDIEVFRQLGFQDLIYVVGREDYTPESVAVFCKEHDIRVVSLSRSRTNEEFVKTLKTNQIDVYMYTFNDMEKMEPYMDMGVRGFFTDMLSPGKRKSAE</sequence>
<protein>
    <submittedName>
        <fullName evidence="2">Glycerophosphoryl diester phosphodiesterase</fullName>
    </submittedName>
</protein>
<dbReference type="AlphaFoldDB" id="A0A2P8H374"/>
<gene>
    <name evidence="2" type="ORF">B0H99_104131</name>
</gene>
<proteinExistence type="predicted"/>
<dbReference type="PANTHER" id="PTHR43805:SF1">
    <property type="entry name" value="GP-PDE DOMAIN-CONTAINING PROTEIN"/>
    <property type="match status" value="1"/>
</dbReference>